<evidence type="ECO:0000313" key="3">
    <source>
        <dbReference type="Proteomes" id="UP000701801"/>
    </source>
</evidence>
<evidence type="ECO:0008006" key="4">
    <source>
        <dbReference type="Google" id="ProtNLM"/>
    </source>
</evidence>
<protein>
    <recommendedName>
        <fullName evidence="4">Invertebrate defensins family profile domain-containing protein</fullName>
    </recommendedName>
</protein>
<dbReference type="AlphaFoldDB" id="A0A9N9Q2G6"/>
<name>A0A9N9Q2G6_9HELO</name>
<comment type="caution">
    <text evidence="2">The sequence shown here is derived from an EMBL/GenBank/DDBJ whole genome shotgun (WGS) entry which is preliminary data.</text>
</comment>
<evidence type="ECO:0000256" key="1">
    <source>
        <dbReference type="SAM" id="SignalP"/>
    </source>
</evidence>
<sequence>MKSFTTIFILAIATLSIAAPSPNPQTLKDAEFQAKCEASCKSVCGKFGLERAFCPGDEKDTATCTCGTIGTSSFSRKPSN</sequence>
<dbReference type="EMBL" id="CAJVRM010000207">
    <property type="protein sequence ID" value="CAG8977205.1"/>
    <property type="molecule type" value="Genomic_DNA"/>
</dbReference>
<organism evidence="2 3">
    <name type="scientific">Hymenoscyphus albidus</name>
    <dbReference type="NCBI Taxonomy" id="595503"/>
    <lineage>
        <taxon>Eukaryota</taxon>
        <taxon>Fungi</taxon>
        <taxon>Dikarya</taxon>
        <taxon>Ascomycota</taxon>
        <taxon>Pezizomycotina</taxon>
        <taxon>Leotiomycetes</taxon>
        <taxon>Helotiales</taxon>
        <taxon>Helotiaceae</taxon>
        <taxon>Hymenoscyphus</taxon>
    </lineage>
</organism>
<feature type="signal peptide" evidence="1">
    <location>
        <begin position="1"/>
        <end position="18"/>
    </location>
</feature>
<proteinExistence type="predicted"/>
<keyword evidence="1" id="KW-0732">Signal</keyword>
<keyword evidence="3" id="KW-1185">Reference proteome</keyword>
<dbReference type="OrthoDB" id="10306553at2759"/>
<evidence type="ECO:0000313" key="2">
    <source>
        <dbReference type="EMBL" id="CAG8977205.1"/>
    </source>
</evidence>
<accession>A0A9N9Q2G6</accession>
<gene>
    <name evidence="2" type="ORF">HYALB_00006742</name>
</gene>
<reference evidence="2" key="1">
    <citation type="submission" date="2021-07" db="EMBL/GenBank/DDBJ databases">
        <authorList>
            <person name="Durling M."/>
        </authorList>
    </citation>
    <scope>NUCLEOTIDE SEQUENCE</scope>
</reference>
<dbReference type="Proteomes" id="UP000701801">
    <property type="component" value="Unassembled WGS sequence"/>
</dbReference>
<feature type="chain" id="PRO_5040401362" description="Invertebrate defensins family profile domain-containing protein" evidence="1">
    <location>
        <begin position="19"/>
        <end position="80"/>
    </location>
</feature>